<protein>
    <submittedName>
        <fullName evidence="2">Uncharacterized protein</fullName>
    </submittedName>
</protein>
<dbReference type="RefSeq" id="WP_094409207.1">
    <property type="nucleotide sequence ID" value="NZ_BMJZ01000001.1"/>
</dbReference>
<feature type="region of interest" description="Disordered" evidence="1">
    <location>
        <begin position="316"/>
        <end position="346"/>
    </location>
</feature>
<accession>A0A255XPQ3</accession>
<proteinExistence type="predicted"/>
<keyword evidence="3" id="KW-1185">Reference proteome</keyword>
<dbReference type="AlphaFoldDB" id="A0A255XPQ3"/>
<feature type="compositionally biased region" description="Low complexity" evidence="1">
    <location>
        <begin position="200"/>
        <end position="237"/>
    </location>
</feature>
<sequence>MVTVPQQALPSGLITAPPTGPAPVFFEGSVGVPDMPTWVKQIPEGALLQGVVQGRTANNTYSVLTAQGSITITSALALQSGTQLLFQIGPEVANQRLQLVGGTNPQAALANQPLTVPTVPTLPGTLPTATAGSTLNAIIIRPADPVPVPGAAPLPAATAPTVSTGILPQAAVAAYAPGAISVAATVDPATVAMTGLTQPAAGRGAPAANPAIGTVPAPASPTTTGTPAAPLPTATGAAPPPPAPGGSPVTTSMAPPAPTNGGFPSAAPPIQPGASPAQPATGPIPGSSVPGASAPSVFSVTQPGEQVSLKLVAITPPPAETPEAPAPQSPAPATTTARAATAAPPAPSPLGFLREGLASLLSLASAEPQGAPSVASSAPPAPPPPGTVTGTVIGNGAQNRPIITVGTAVLSLEAAPLPPGTQLQLVPQLGAALPTPSASAQAPVAPTQTFPTYPSLPAMIAAAQQAGGQTEQAVLAMLPRLGPQLAASLMVFASGAAKGDLRTLVGDSARASLEKTSKGRSALAGAIQEFEAAGEEARGTGGAEWRGMTLPVMTGGATIEPIRLYLHQVSDEEAERNQKNEGGGQRFLLDLTLTHIGALQVDGLAKSNQLDLVIRTPEALPQRLRNDIRTIFLDSTIARGVAGSVIFQVAPKLVPDTGQSAHRRGGLMV</sequence>
<feature type="compositionally biased region" description="Low complexity" evidence="1">
    <location>
        <begin position="331"/>
        <end position="343"/>
    </location>
</feature>
<gene>
    <name evidence="2" type="ORF">CHR90_11905</name>
</gene>
<feature type="compositionally biased region" description="Pro residues" evidence="1">
    <location>
        <begin position="316"/>
        <end position="330"/>
    </location>
</feature>
<feature type="region of interest" description="Disordered" evidence="1">
    <location>
        <begin position="200"/>
        <end position="301"/>
    </location>
</feature>
<dbReference type="EMBL" id="NOXS01000032">
    <property type="protein sequence ID" value="OYQ18943.1"/>
    <property type="molecule type" value="Genomic_DNA"/>
</dbReference>
<feature type="compositionally biased region" description="Low complexity" evidence="1">
    <location>
        <begin position="283"/>
        <end position="300"/>
    </location>
</feature>
<organism evidence="2 3">
    <name type="scientific">Elstera cyanobacteriorum</name>
    <dbReference type="NCBI Taxonomy" id="2022747"/>
    <lineage>
        <taxon>Bacteria</taxon>
        <taxon>Pseudomonadati</taxon>
        <taxon>Pseudomonadota</taxon>
        <taxon>Alphaproteobacteria</taxon>
        <taxon>Rhodospirillales</taxon>
        <taxon>Rhodospirillaceae</taxon>
        <taxon>Elstera</taxon>
    </lineage>
</organism>
<dbReference type="Proteomes" id="UP000216361">
    <property type="component" value="Unassembled WGS sequence"/>
</dbReference>
<evidence type="ECO:0000313" key="3">
    <source>
        <dbReference type="Proteomes" id="UP000216361"/>
    </source>
</evidence>
<name>A0A255XPQ3_9PROT</name>
<dbReference type="OrthoDB" id="8479549at2"/>
<reference evidence="2 3" key="1">
    <citation type="submission" date="2017-07" db="EMBL/GenBank/DDBJ databases">
        <title>Elstera cyanobacteriorum sp. nov., a novel bacterium isolated from cyanobacterial aggregates in a eutrophic lake.</title>
        <authorList>
            <person name="Cai H."/>
        </authorList>
    </citation>
    <scope>NUCLEOTIDE SEQUENCE [LARGE SCALE GENOMIC DNA]</scope>
    <source>
        <strain evidence="2 3">TH019</strain>
    </source>
</reference>
<evidence type="ECO:0000256" key="1">
    <source>
        <dbReference type="SAM" id="MobiDB-lite"/>
    </source>
</evidence>
<evidence type="ECO:0000313" key="2">
    <source>
        <dbReference type="EMBL" id="OYQ18943.1"/>
    </source>
</evidence>
<comment type="caution">
    <text evidence="2">The sequence shown here is derived from an EMBL/GenBank/DDBJ whole genome shotgun (WGS) entry which is preliminary data.</text>
</comment>